<organism evidence="1 2">
    <name type="scientific">Streptomyces canarius</name>
    <dbReference type="NCBI Taxonomy" id="285453"/>
    <lineage>
        <taxon>Bacteria</taxon>
        <taxon>Bacillati</taxon>
        <taxon>Actinomycetota</taxon>
        <taxon>Actinomycetes</taxon>
        <taxon>Kitasatosporales</taxon>
        <taxon>Streptomycetaceae</taxon>
        <taxon>Streptomyces</taxon>
    </lineage>
</organism>
<comment type="caution">
    <text evidence="1">The sequence shown here is derived from an EMBL/GenBank/DDBJ whole genome shotgun (WGS) entry which is preliminary data.</text>
</comment>
<evidence type="ECO:0000313" key="1">
    <source>
        <dbReference type="EMBL" id="GHA35072.1"/>
    </source>
</evidence>
<keyword evidence="2" id="KW-1185">Reference proteome</keyword>
<proteinExistence type="predicted"/>
<name>A0ABQ3CPB6_9ACTN</name>
<reference evidence="2" key="1">
    <citation type="journal article" date="2019" name="Int. J. Syst. Evol. Microbiol.">
        <title>The Global Catalogue of Microorganisms (GCM) 10K type strain sequencing project: providing services to taxonomists for standard genome sequencing and annotation.</title>
        <authorList>
            <consortium name="The Broad Institute Genomics Platform"/>
            <consortium name="The Broad Institute Genome Sequencing Center for Infectious Disease"/>
            <person name="Wu L."/>
            <person name="Ma J."/>
        </authorList>
    </citation>
    <scope>NUCLEOTIDE SEQUENCE [LARGE SCALE GENOMIC DNA]</scope>
    <source>
        <strain evidence="2">JCM 4733</strain>
    </source>
</reference>
<accession>A0ABQ3CPB6</accession>
<dbReference type="EMBL" id="BMVN01000015">
    <property type="protein sequence ID" value="GHA35072.1"/>
    <property type="molecule type" value="Genomic_DNA"/>
</dbReference>
<protein>
    <submittedName>
        <fullName evidence="1">Uncharacterized protein</fullName>
    </submittedName>
</protein>
<gene>
    <name evidence="1" type="ORF">GCM10010345_44640</name>
</gene>
<sequence>MGKVTGFGEDWLNDGLDVPGAESGLWVAGADYIAGWREAREAADRLNRALLGVGLELSAVRAVASTSEDGRGVVRLAGSPDVVDRLAELLEACANDAGGAA</sequence>
<evidence type="ECO:0000313" key="2">
    <source>
        <dbReference type="Proteomes" id="UP000653644"/>
    </source>
</evidence>
<dbReference type="Proteomes" id="UP000653644">
    <property type="component" value="Unassembled WGS sequence"/>
</dbReference>